<sequence length="377" mass="42961">MFGNTYIGLNERTLQSHIDHAERWGYRDHTLRREIVGAGRWDKFIFSKILLVLELIMGELKKPKDEQAEWVVWYDADTLILNPNIQWELFLPPAAFANINFMATKNVDGVNAGLFFFRVDEWSVEFLSDTYSLGRLRPEIDISGNIEQNSMKYLLSQDQVKKHIIYQPQSWYNGFHGDGRADTEINEGDMLVHFAGINHDDEEGRKNELMSEWFAKIEKEPEKWQVPLEKTKYPKAIEAFWKTYEKSKGILDSVHVRPDSQSGPDQAVKWARDELKWAVEELAYDATWLKKCTEDMAQALTTAERTQVVERPTGGQGGESGGHAKQQALTDAKEPEQPAVGGQGHSSDSQEQLAAGTDGKVETPRISSQRFKGPPME</sequence>
<evidence type="ECO:0008006" key="7">
    <source>
        <dbReference type="Google" id="ProtNLM"/>
    </source>
</evidence>
<dbReference type="Pfam" id="PF05637">
    <property type="entry name" value="Glyco_transf_34"/>
    <property type="match status" value="1"/>
</dbReference>
<dbReference type="SUPFAM" id="SSF53448">
    <property type="entry name" value="Nucleotide-diphospho-sugar transferases"/>
    <property type="match status" value="1"/>
</dbReference>
<reference evidence="5" key="1">
    <citation type="submission" date="2021-03" db="EMBL/GenBank/DDBJ databases">
        <authorList>
            <person name="Tagirdzhanova G."/>
        </authorList>
    </citation>
    <scope>NUCLEOTIDE SEQUENCE</scope>
</reference>
<dbReference type="PANTHER" id="PTHR31306">
    <property type="entry name" value="ALPHA-1,6-MANNOSYLTRANSFERASE MNN11-RELATED"/>
    <property type="match status" value="1"/>
</dbReference>
<dbReference type="InterPro" id="IPR029044">
    <property type="entry name" value="Nucleotide-diphossugar_trans"/>
</dbReference>
<comment type="similarity">
    <text evidence="1">Belongs to the glycosyltransferase 34 family.</text>
</comment>
<accession>A0A8H3FAT9</accession>
<evidence type="ECO:0000256" key="4">
    <source>
        <dbReference type="SAM" id="MobiDB-lite"/>
    </source>
</evidence>
<evidence type="ECO:0000313" key="5">
    <source>
        <dbReference type="EMBL" id="CAF9919247.1"/>
    </source>
</evidence>
<evidence type="ECO:0000256" key="3">
    <source>
        <dbReference type="ARBA" id="ARBA00022679"/>
    </source>
</evidence>
<dbReference type="AlphaFoldDB" id="A0A8H3FAT9"/>
<dbReference type="GO" id="GO:0000139">
    <property type="term" value="C:Golgi membrane"/>
    <property type="evidence" value="ECO:0007669"/>
    <property type="project" value="TreeGrafter"/>
</dbReference>
<dbReference type="GO" id="GO:0006487">
    <property type="term" value="P:protein N-linked glycosylation"/>
    <property type="evidence" value="ECO:0007669"/>
    <property type="project" value="TreeGrafter"/>
</dbReference>
<keyword evidence="6" id="KW-1185">Reference proteome</keyword>
<name>A0A8H3FAT9_9LECA</name>
<dbReference type="OrthoDB" id="407658at2759"/>
<evidence type="ECO:0000256" key="1">
    <source>
        <dbReference type="ARBA" id="ARBA00005664"/>
    </source>
</evidence>
<comment type="caution">
    <text evidence="5">The sequence shown here is derived from an EMBL/GenBank/DDBJ whole genome shotgun (WGS) entry which is preliminary data.</text>
</comment>
<evidence type="ECO:0000256" key="2">
    <source>
        <dbReference type="ARBA" id="ARBA00022676"/>
    </source>
</evidence>
<dbReference type="InterPro" id="IPR008630">
    <property type="entry name" value="Glyco_trans_34"/>
</dbReference>
<dbReference type="EMBL" id="CAJPDT010000022">
    <property type="protein sequence ID" value="CAF9919247.1"/>
    <property type="molecule type" value="Genomic_DNA"/>
</dbReference>
<dbReference type="GO" id="GO:0016757">
    <property type="term" value="F:glycosyltransferase activity"/>
    <property type="evidence" value="ECO:0007669"/>
    <property type="project" value="UniProtKB-KW"/>
</dbReference>
<proteinExistence type="inferred from homology"/>
<dbReference type="Proteomes" id="UP000664534">
    <property type="component" value="Unassembled WGS sequence"/>
</dbReference>
<protein>
    <recommendedName>
        <fullName evidence="7">Glycosyltransferase family 34 protein</fullName>
    </recommendedName>
</protein>
<dbReference type="Gene3D" id="3.90.550.10">
    <property type="entry name" value="Spore Coat Polysaccharide Biosynthesis Protein SpsA, Chain A"/>
    <property type="match status" value="1"/>
</dbReference>
<keyword evidence="3" id="KW-0808">Transferase</keyword>
<gene>
    <name evidence="5" type="ORF">IMSHALPRED_004563</name>
</gene>
<organism evidence="5 6">
    <name type="scientific">Imshaugia aleurites</name>
    <dbReference type="NCBI Taxonomy" id="172621"/>
    <lineage>
        <taxon>Eukaryota</taxon>
        <taxon>Fungi</taxon>
        <taxon>Dikarya</taxon>
        <taxon>Ascomycota</taxon>
        <taxon>Pezizomycotina</taxon>
        <taxon>Lecanoromycetes</taxon>
        <taxon>OSLEUM clade</taxon>
        <taxon>Lecanoromycetidae</taxon>
        <taxon>Lecanorales</taxon>
        <taxon>Lecanorineae</taxon>
        <taxon>Parmeliaceae</taxon>
        <taxon>Imshaugia</taxon>
    </lineage>
</organism>
<evidence type="ECO:0000313" key="6">
    <source>
        <dbReference type="Proteomes" id="UP000664534"/>
    </source>
</evidence>
<dbReference type="PANTHER" id="PTHR31306:SF8">
    <property type="entry name" value="GLYCOSYLTRANSFERASE FAMILY 34 PROTEIN"/>
    <property type="match status" value="1"/>
</dbReference>
<feature type="region of interest" description="Disordered" evidence="4">
    <location>
        <begin position="303"/>
        <end position="377"/>
    </location>
</feature>
<keyword evidence="2" id="KW-0328">Glycosyltransferase</keyword>